<dbReference type="RefSeq" id="NP_001167610.1">
    <property type="nucleotide sequence ID" value="NM_001174139.1"/>
</dbReference>
<proteinExistence type="predicted"/>
<dbReference type="EnsemblMetazoa" id="NM_001174139">
    <property type="protein sequence ID" value="NP_001167610"/>
    <property type="gene ID" value="LOC726031"/>
</dbReference>
<name>A0A7M6UVN8_APIME</name>
<keyword evidence="1 4" id="KW-0732">Signal</keyword>
<dbReference type="Proteomes" id="UP000005203">
    <property type="component" value="Linkage group LG9"/>
</dbReference>
<dbReference type="OMA" id="HQSLQYI"/>
<evidence type="ECO:0000313" key="2">
    <source>
        <dbReference type="EnsemblMetazoa" id="NP_001167610"/>
    </source>
</evidence>
<evidence type="ECO:0000313" key="4">
    <source>
        <dbReference type="RefSeq" id="NP_001167610.1"/>
    </source>
</evidence>
<gene>
    <name evidence="2" type="primary">726031</name>
    <name evidence="4" type="synonym">LOC726031</name>
</gene>
<accession>A0A7M6UVN8</accession>
<dbReference type="OrthoDB" id="7631576at2759"/>
<feature type="chain" id="PRO_5035543998" evidence="1 4">
    <location>
        <begin position="18"/>
        <end position="214"/>
    </location>
</feature>
<dbReference type="AlphaFoldDB" id="A0A7M6UVN8"/>
<protein>
    <submittedName>
        <fullName evidence="4">Uncharacterized protein LOC726031 precursor</fullName>
    </submittedName>
</protein>
<reference evidence="4" key="2">
    <citation type="journal article" date="2011" name="J. Exp. Zool. B Mol. Dev. Evol.">
        <title>Global identification of transcription start sites in the genome of Apis mellifera using 5'LongSAGE.</title>
        <authorList>
            <person name="Zheng H."/>
            <person name="Sun L."/>
            <person name="Peng W."/>
            <person name="Shen Y."/>
            <person name="Wang Y."/>
            <person name="Xu B."/>
            <person name="Gu W."/>
            <person name="Chen S."/>
            <person name="Huang Z."/>
            <person name="Wang S."/>
        </authorList>
    </citation>
    <scope>NUCLEOTIDE SEQUENCE</scope>
</reference>
<dbReference type="KEGG" id="ame:726031"/>
<reference evidence="4" key="4">
    <citation type="submission" date="2025-04" db="UniProtKB">
        <authorList>
            <consortium name="RefSeq"/>
        </authorList>
    </citation>
    <scope>IDENTIFICATION</scope>
</reference>
<evidence type="ECO:0000313" key="3">
    <source>
        <dbReference type="Proteomes" id="UP000005203"/>
    </source>
</evidence>
<sequence length="214" mass="24346">MFRLLIPCLIWLSSVRSETGVSMHMAEGMMEDKAAMKRESYYNPCPPTYAHPISYSPPPQIYVKPYVQQAPLQYIPKPSITYVKPSPPPVIVPPVVKAAPVIVKPIAPQPKVVYPIYHEKPMISYAPIYQKPVYYAPMYQKLMYQAPKVYLKKYELPAITQVIAQKPHVSSYPIQYHEPKVVQVPAPQINYVKLAQPIVHSPPVYQSAVKPYCP</sequence>
<organism evidence="2">
    <name type="scientific">Apis mellifera</name>
    <name type="common">Honeybee</name>
    <dbReference type="NCBI Taxonomy" id="7460"/>
    <lineage>
        <taxon>Eukaryota</taxon>
        <taxon>Metazoa</taxon>
        <taxon>Ecdysozoa</taxon>
        <taxon>Arthropoda</taxon>
        <taxon>Hexapoda</taxon>
        <taxon>Insecta</taxon>
        <taxon>Pterygota</taxon>
        <taxon>Neoptera</taxon>
        <taxon>Endopterygota</taxon>
        <taxon>Hymenoptera</taxon>
        <taxon>Apocrita</taxon>
        <taxon>Aculeata</taxon>
        <taxon>Apoidea</taxon>
        <taxon>Anthophila</taxon>
        <taxon>Apidae</taxon>
        <taxon>Apis</taxon>
    </lineage>
</organism>
<reference evidence="4" key="1">
    <citation type="journal article" date="2006" name="Nature">
        <title>Insights into social insects from the genome of the honeybee Apis mellifera.</title>
        <authorList>
            <consortium name="Honeybee Genome Sequencing Consortium"/>
        </authorList>
    </citation>
    <scope>NUCLEOTIDE SEQUENCE</scope>
</reference>
<feature type="signal peptide" evidence="1">
    <location>
        <begin position="1"/>
        <end position="17"/>
    </location>
</feature>
<evidence type="ECO:0000256" key="1">
    <source>
        <dbReference type="SAM" id="SignalP"/>
    </source>
</evidence>
<accession>A0A8B6WZH4</accession>
<reference evidence="2" key="3">
    <citation type="submission" date="2021-01" db="UniProtKB">
        <authorList>
            <consortium name="EnsemblMetazoa"/>
        </authorList>
    </citation>
    <scope>IDENTIFICATION</scope>
    <source>
        <strain evidence="2">DH4</strain>
    </source>
</reference>
<keyword evidence="3" id="KW-1185">Reference proteome</keyword>
<dbReference type="GeneID" id="726031"/>